<keyword evidence="5" id="KW-1185">Reference proteome</keyword>
<dbReference type="PANTHER" id="PTHR42879:SF2">
    <property type="entry name" value="3-OXOACYL-[ACYL-CARRIER-PROTEIN] REDUCTASE FABG"/>
    <property type="match status" value="1"/>
</dbReference>
<protein>
    <submittedName>
        <fullName evidence="4">SDR family NAD(P)-dependent oxidoreductase</fullName>
    </submittedName>
</protein>
<dbReference type="PANTHER" id="PTHR42879">
    <property type="entry name" value="3-OXOACYL-(ACYL-CARRIER-PROTEIN) REDUCTASE"/>
    <property type="match status" value="1"/>
</dbReference>
<sequence>MAASKVLDLHERHAVVTGGGSGIGLAIARQLLAAGARVTLMGRDGSRLAAAAQDLTPPALERLHTEVCDVGEEASVQSAFAQAVERMGAVDILVNNAGQVETAPLTRTSLAQFQQMLQVNLTGTFLCSREVLPAMLAARQGRIINVASTAALKGYAYVAAYCAAKHGVLGLTRALAAEVARKGVTVNAVCPGYTETEIVQRAVENIVAKTGRSADEARAELAAANPQGRLIQPDEVALQVLMLASPAAVGINGQALAIDGGECVT</sequence>
<evidence type="ECO:0000256" key="1">
    <source>
        <dbReference type="ARBA" id="ARBA00006484"/>
    </source>
</evidence>
<feature type="domain" description="Ketoreductase" evidence="3">
    <location>
        <begin position="12"/>
        <end position="180"/>
    </location>
</feature>
<dbReference type="InterPro" id="IPR036291">
    <property type="entry name" value="NAD(P)-bd_dom_sf"/>
</dbReference>
<name>A0ABV0GCD3_9BURK</name>
<organism evidence="4 5">
    <name type="scientific">Roseateles flavus</name>
    <dbReference type="NCBI Taxonomy" id="3149041"/>
    <lineage>
        <taxon>Bacteria</taxon>
        <taxon>Pseudomonadati</taxon>
        <taxon>Pseudomonadota</taxon>
        <taxon>Betaproteobacteria</taxon>
        <taxon>Burkholderiales</taxon>
        <taxon>Sphaerotilaceae</taxon>
        <taxon>Roseateles</taxon>
    </lineage>
</organism>
<evidence type="ECO:0000313" key="5">
    <source>
        <dbReference type="Proteomes" id="UP001462640"/>
    </source>
</evidence>
<dbReference type="Proteomes" id="UP001462640">
    <property type="component" value="Unassembled WGS sequence"/>
</dbReference>
<dbReference type="RefSeq" id="WP_347608607.1">
    <property type="nucleotide sequence ID" value="NZ_JBDPZC010000003.1"/>
</dbReference>
<evidence type="ECO:0000313" key="4">
    <source>
        <dbReference type="EMBL" id="MEO3712725.1"/>
    </source>
</evidence>
<dbReference type="CDD" id="cd05233">
    <property type="entry name" value="SDR_c"/>
    <property type="match status" value="1"/>
</dbReference>
<dbReference type="SMART" id="SM00822">
    <property type="entry name" value="PKS_KR"/>
    <property type="match status" value="1"/>
</dbReference>
<accession>A0ABV0GCD3</accession>
<dbReference type="EMBL" id="JBDPZC010000003">
    <property type="protein sequence ID" value="MEO3712725.1"/>
    <property type="molecule type" value="Genomic_DNA"/>
</dbReference>
<dbReference type="Pfam" id="PF00106">
    <property type="entry name" value="adh_short"/>
    <property type="match status" value="1"/>
</dbReference>
<dbReference type="PROSITE" id="PS00061">
    <property type="entry name" value="ADH_SHORT"/>
    <property type="match status" value="1"/>
</dbReference>
<evidence type="ECO:0000259" key="3">
    <source>
        <dbReference type="SMART" id="SM00822"/>
    </source>
</evidence>
<dbReference type="PRINTS" id="PR00080">
    <property type="entry name" value="SDRFAMILY"/>
</dbReference>
<proteinExistence type="inferred from homology"/>
<dbReference type="InterPro" id="IPR002347">
    <property type="entry name" value="SDR_fam"/>
</dbReference>
<evidence type="ECO:0000256" key="2">
    <source>
        <dbReference type="RuleBase" id="RU000363"/>
    </source>
</evidence>
<dbReference type="PRINTS" id="PR00081">
    <property type="entry name" value="GDHRDH"/>
</dbReference>
<gene>
    <name evidence="4" type="ORF">ABDJ40_08080</name>
</gene>
<reference evidence="4 5" key="1">
    <citation type="submission" date="2024-05" db="EMBL/GenBank/DDBJ databases">
        <title>Roseateles sp. 2.12 16S ribosomal RNA gene Genome sequencing and assembly.</title>
        <authorList>
            <person name="Woo H."/>
        </authorList>
    </citation>
    <scope>NUCLEOTIDE SEQUENCE [LARGE SCALE GENOMIC DNA]</scope>
    <source>
        <strain evidence="4 5">2.12</strain>
    </source>
</reference>
<dbReference type="InterPro" id="IPR057326">
    <property type="entry name" value="KR_dom"/>
</dbReference>
<dbReference type="SUPFAM" id="SSF51735">
    <property type="entry name" value="NAD(P)-binding Rossmann-fold domains"/>
    <property type="match status" value="1"/>
</dbReference>
<dbReference type="Gene3D" id="3.40.50.720">
    <property type="entry name" value="NAD(P)-binding Rossmann-like Domain"/>
    <property type="match status" value="1"/>
</dbReference>
<dbReference type="InterPro" id="IPR020904">
    <property type="entry name" value="Sc_DH/Rdtase_CS"/>
</dbReference>
<comment type="caution">
    <text evidence="4">The sequence shown here is derived from an EMBL/GenBank/DDBJ whole genome shotgun (WGS) entry which is preliminary data.</text>
</comment>
<comment type="similarity">
    <text evidence="1 2">Belongs to the short-chain dehydrogenases/reductases (SDR) family.</text>
</comment>
<dbReference type="InterPro" id="IPR050259">
    <property type="entry name" value="SDR"/>
</dbReference>